<sequence length="163" mass="17321">MSALSGLLLPWALVPLLIAVIYCDLRMMRIPNILPLLFLGLFAITLPFSEPFAQTLTRVAIAGGVFVLGFIGFAFRLLGGGDVKSLPAILLFVPTALMSHFMLALSAGLILGIAGLTLARLAAKGRQTGWRSLTDTKRFPMGLSFGLAGLALIAWQIQATPLA</sequence>
<evidence type="ECO:0000259" key="2">
    <source>
        <dbReference type="Pfam" id="PF01478"/>
    </source>
</evidence>
<dbReference type="GO" id="GO:0004190">
    <property type="term" value="F:aspartic-type endopeptidase activity"/>
    <property type="evidence" value="ECO:0007669"/>
    <property type="project" value="InterPro"/>
</dbReference>
<name>A0AAP2CPQ7_9RHOB</name>
<gene>
    <name evidence="3" type="ORF">IV417_09010</name>
</gene>
<keyword evidence="1" id="KW-0472">Membrane</keyword>
<keyword evidence="1" id="KW-1133">Transmembrane helix</keyword>
<dbReference type="GO" id="GO:0016020">
    <property type="term" value="C:membrane"/>
    <property type="evidence" value="ECO:0007669"/>
    <property type="project" value="InterPro"/>
</dbReference>
<reference evidence="3 4" key="1">
    <citation type="journal article" date="2021" name="Arch. Microbiol.">
        <title>Harenicola maris gen. nov., sp. nov. isolated from the Sea of Japan shallow sediments.</title>
        <authorList>
            <person name="Romanenko L.A."/>
            <person name="Kurilenko V.V."/>
            <person name="Chernysheva N.Y."/>
            <person name="Tekutyeva L.A."/>
            <person name="Velansky P.V."/>
            <person name="Svetashev V.I."/>
            <person name="Isaeva M.P."/>
        </authorList>
    </citation>
    <scope>NUCLEOTIDE SEQUENCE [LARGE SCALE GENOMIC DNA]</scope>
    <source>
        <strain evidence="3 4">KMM 3653</strain>
    </source>
</reference>
<feature type="domain" description="Prepilin type IV endopeptidase peptidase" evidence="2">
    <location>
        <begin position="12"/>
        <end position="113"/>
    </location>
</feature>
<evidence type="ECO:0000256" key="1">
    <source>
        <dbReference type="SAM" id="Phobius"/>
    </source>
</evidence>
<proteinExistence type="predicted"/>
<evidence type="ECO:0000313" key="4">
    <source>
        <dbReference type="Proteomes" id="UP001315686"/>
    </source>
</evidence>
<dbReference type="RefSeq" id="WP_327793755.1">
    <property type="nucleotide sequence ID" value="NZ_JADQAZ010000002.1"/>
</dbReference>
<keyword evidence="4" id="KW-1185">Reference proteome</keyword>
<organism evidence="3 4">
    <name type="scientific">Harenicola maris</name>
    <dbReference type="NCBI Taxonomy" id="2841044"/>
    <lineage>
        <taxon>Bacteria</taxon>
        <taxon>Pseudomonadati</taxon>
        <taxon>Pseudomonadota</taxon>
        <taxon>Alphaproteobacteria</taxon>
        <taxon>Rhodobacterales</taxon>
        <taxon>Paracoccaceae</taxon>
        <taxon>Harenicola</taxon>
    </lineage>
</organism>
<dbReference type="Pfam" id="PF01478">
    <property type="entry name" value="Peptidase_A24"/>
    <property type="match status" value="1"/>
</dbReference>
<dbReference type="InterPro" id="IPR000045">
    <property type="entry name" value="Prepilin_IV_endopep_pep"/>
</dbReference>
<feature type="transmembrane region" description="Helical" evidence="1">
    <location>
        <begin position="139"/>
        <end position="157"/>
    </location>
</feature>
<feature type="transmembrane region" description="Helical" evidence="1">
    <location>
        <begin position="60"/>
        <end position="78"/>
    </location>
</feature>
<comment type="caution">
    <text evidence="3">The sequence shown here is derived from an EMBL/GenBank/DDBJ whole genome shotgun (WGS) entry which is preliminary data.</text>
</comment>
<protein>
    <submittedName>
        <fullName evidence="3">Prepilin peptidase</fullName>
    </submittedName>
</protein>
<feature type="transmembrane region" description="Helical" evidence="1">
    <location>
        <begin position="29"/>
        <end position="48"/>
    </location>
</feature>
<evidence type="ECO:0000313" key="3">
    <source>
        <dbReference type="EMBL" id="MBT0957525.1"/>
    </source>
</evidence>
<dbReference type="Gene3D" id="1.20.120.1220">
    <property type="match status" value="1"/>
</dbReference>
<accession>A0AAP2CPQ7</accession>
<dbReference type="AlphaFoldDB" id="A0AAP2CPQ7"/>
<feature type="transmembrane region" description="Helical" evidence="1">
    <location>
        <begin position="98"/>
        <end position="119"/>
    </location>
</feature>
<dbReference type="Proteomes" id="UP001315686">
    <property type="component" value="Unassembled WGS sequence"/>
</dbReference>
<keyword evidence="1" id="KW-0812">Transmembrane</keyword>
<dbReference type="EMBL" id="JADQAZ010000002">
    <property type="protein sequence ID" value="MBT0957525.1"/>
    <property type="molecule type" value="Genomic_DNA"/>
</dbReference>